<dbReference type="Proteomes" id="UP000776276">
    <property type="component" value="Unassembled WGS sequence"/>
</dbReference>
<dbReference type="NCBIfam" id="TIGR02595">
    <property type="entry name" value="PEP_CTERM"/>
    <property type="match status" value="1"/>
</dbReference>
<gene>
    <name evidence="1" type="ORF">KOF26_12840</name>
</gene>
<comment type="caution">
    <text evidence="1">The sequence shown here is derived from an EMBL/GenBank/DDBJ whole genome shotgun (WGS) entry which is preliminary data.</text>
</comment>
<dbReference type="NCBIfam" id="NF035944">
    <property type="entry name" value="PEPxxWA-CTERM"/>
    <property type="match status" value="1"/>
</dbReference>
<proteinExistence type="predicted"/>
<organism evidence="1 2">
    <name type="scientific">Sphingomonas quercus</name>
    <dbReference type="NCBI Taxonomy" id="2842451"/>
    <lineage>
        <taxon>Bacteria</taxon>
        <taxon>Pseudomonadati</taxon>
        <taxon>Pseudomonadota</taxon>
        <taxon>Alphaproteobacteria</taxon>
        <taxon>Sphingomonadales</taxon>
        <taxon>Sphingomonadaceae</taxon>
        <taxon>Sphingomonas</taxon>
    </lineage>
</organism>
<dbReference type="EMBL" id="JAHKRT010000006">
    <property type="protein sequence ID" value="MBU3078755.1"/>
    <property type="molecule type" value="Genomic_DNA"/>
</dbReference>
<evidence type="ECO:0000313" key="1">
    <source>
        <dbReference type="EMBL" id="MBU3078755.1"/>
    </source>
</evidence>
<dbReference type="InterPro" id="IPR013424">
    <property type="entry name" value="Ice-binding_C"/>
</dbReference>
<sequence>MPAYGDINKTLTDSYFLDLEMVKVVERTRLLQGVVMFSLVNRGLIAAVALAAASQAPAAVLVISFTGTVDKKYVQDLATGATVDGGAQSLAGTIRIDTALLGANGAADPDFSWFRDDAQFLAVSLSFSGGIAPMLGGDVYRTDALAGSFGGYGSIDKTWVAGQSVDAGGNVINISSSFSFGGDFVGDILVGGIRLPEFASAIGLDFYVTDSMSVIDAAGAASGTARTSLGMIDSLSVAIEPDAVPEPAAWAMMITGFGLTGAALRRRTAAALAA</sequence>
<protein>
    <submittedName>
        <fullName evidence="1">PEPxxWA-CTERM sorting domain-containing protein</fullName>
    </submittedName>
</protein>
<accession>A0ABS6BKE1</accession>
<reference evidence="1 2" key="1">
    <citation type="submission" date="2021-06" db="EMBL/GenBank/DDBJ databases">
        <title>Sphingomonas sp. XMGL2, whole genome shotgun sequencing project.</title>
        <authorList>
            <person name="Zhao G."/>
            <person name="Shen L."/>
        </authorList>
    </citation>
    <scope>NUCLEOTIDE SEQUENCE [LARGE SCALE GENOMIC DNA]</scope>
    <source>
        <strain evidence="1 2">XMGL2</strain>
    </source>
</reference>
<evidence type="ECO:0000313" key="2">
    <source>
        <dbReference type="Proteomes" id="UP000776276"/>
    </source>
</evidence>
<keyword evidence="2" id="KW-1185">Reference proteome</keyword>
<name>A0ABS6BKE1_9SPHN</name>